<evidence type="ECO:0000313" key="1">
    <source>
        <dbReference type="EMBL" id="KAA6308665.1"/>
    </source>
</evidence>
<name>A0A5J4PGQ4_9ZZZZ</name>
<proteinExistence type="predicted"/>
<dbReference type="EMBL" id="SNRY01008369">
    <property type="protein sequence ID" value="KAA6308665.1"/>
    <property type="molecule type" value="Genomic_DNA"/>
</dbReference>
<comment type="caution">
    <text evidence="1">The sequence shown here is derived from an EMBL/GenBank/DDBJ whole genome shotgun (WGS) entry which is preliminary data.</text>
</comment>
<keyword evidence="1" id="KW-0675">Receptor</keyword>
<dbReference type="AlphaFoldDB" id="A0A5J4PGQ4"/>
<accession>A0A5J4PGQ4</accession>
<organism evidence="1">
    <name type="scientific">termite gut metagenome</name>
    <dbReference type="NCBI Taxonomy" id="433724"/>
    <lineage>
        <taxon>unclassified sequences</taxon>
        <taxon>metagenomes</taxon>
        <taxon>organismal metagenomes</taxon>
    </lineage>
</organism>
<gene>
    <name evidence="1" type="ORF">EZS27_039709</name>
</gene>
<protein>
    <submittedName>
        <fullName evidence="1">TonB-dependent receptor SusC</fullName>
    </submittedName>
</protein>
<reference evidence="1" key="1">
    <citation type="submission" date="2019-03" db="EMBL/GenBank/DDBJ databases">
        <title>Single cell metagenomics reveals metabolic interactions within the superorganism composed of flagellate Streblomastix strix and complex community of Bacteroidetes bacteria on its surface.</title>
        <authorList>
            <person name="Treitli S.C."/>
            <person name="Kolisko M."/>
            <person name="Husnik F."/>
            <person name="Keeling P."/>
            <person name="Hampl V."/>
        </authorList>
    </citation>
    <scope>NUCLEOTIDE SEQUENCE</scope>
    <source>
        <strain evidence="1">STM</strain>
    </source>
</reference>
<sequence length="287" mass="32676">MIGDGYGNHGRAKRVIYRYKNYTMQEQLTWRKKINSLHTFDALAAHENYYYNYGYLYGYKTTETFAGGTELINFTNITSLDGYQNNYRTESYLSRLRYNYDEKYFAEASFRRDGSSRFAPGKRWGNFWSVGGSWVVTEEDFLKPYAETINNLKFRASYGEVGNDASVDYYGYMALYDLNQNANITAAYKVQNEALDIQWETASSLGVALEGRLFKRANFSLEYFDKRSQDLLFDVQLPLSVGANSTSSAEATVTKNLGSVSNRGIEISADVDVIKSKGLTWNIGANV</sequence>
<dbReference type="SUPFAM" id="SSF56935">
    <property type="entry name" value="Porins"/>
    <property type="match status" value="1"/>
</dbReference>
<feature type="non-terminal residue" evidence="1">
    <location>
        <position position="287"/>
    </location>
</feature>